<dbReference type="SMR" id="A0A101EMC0"/>
<dbReference type="SUPFAM" id="SSF52467">
    <property type="entry name" value="DHS-like NAD/FAD-binding domain"/>
    <property type="match status" value="1"/>
</dbReference>
<dbReference type="PANTHER" id="PTHR11085">
    <property type="entry name" value="NAD-DEPENDENT PROTEIN DEACYLASE SIRTUIN-5, MITOCHONDRIAL-RELATED"/>
    <property type="match status" value="1"/>
</dbReference>
<organism evidence="8 9">
    <name type="scientific">Thermococcus sibiricus</name>
    <dbReference type="NCBI Taxonomy" id="172049"/>
    <lineage>
        <taxon>Archaea</taxon>
        <taxon>Methanobacteriati</taxon>
        <taxon>Methanobacteriota</taxon>
        <taxon>Thermococci</taxon>
        <taxon>Thermococcales</taxon>
        <taxon>Thermococcaceae</taxon>
        <taxon>Thermococcus</taxon>
    </lineage>
</organism>
<keyword evidence="5 6" id="KW-0862">Zinc</keyword>
<comment type="catalytic activity">
    <reaction evidence="5">
        <text>N(6)-acetyl-L-lysyl-[protein] + NAD(+) + H2O = 2''-O-acetyl-ADP-D-ribose + nicotinamide + L-lysyl-[protein]</text>
        <dbReference type="Rhea" id="RHEA:43636"/>
        <dbReference type="Rhea" id="RHEA-COMP:9752"/>
        <dbReference type="Rhea" id="RHEA-COMP:10731"/>
        <dbReference type="ChEBI" id="CHEBI:15377"/>
        <dbReference type="ChEBI" id="CHEBI:17154"/>
        <dbReference type="ChEBI" id="CHEBI:29969"/>
        <dbReference type="ChEBI" id="CHEBI:57540"/>
        <dbReference type="ChEBI" id="CHEBI:61930"/>
        <dbReference type="ChEBI" id="CHEBI:83767"/>
        <dbReference type="EC" id="2.3.1.286"/>
    </reaction>
</comment>
<dbReference type="NCBIfam" id="NF040867">
    <property type="entry name" value="prot_deacyl_CobB"/>
    <property type="match status" value="1"/>
</dbReference>
<dbReference type="Proteomes" id="UP000053911">
    <property type="component" value="Unassembled WGS sequence"/>
</dbReference>
<dbReference type="CDD" id="cd01412">
    <property type="entry name" value="SIRT5_Af1_CobB"/>
    <property type="match status" value="1"/>
</dbReference>
<keyword evidence="5 6" id="KW-0479">Metal-binding</keyword>
<feature type="binding site" evidence="5">
    <location>
        <position position="64"/>
    </location>
    <ligand>
        <name>substrate</name>
    </ligand>
</feature>
<feature type="binding site" evidence="5">
    <location>
        <begin position="20"/>
        <end position="39"/>
    </location>
    <ligand>
        <name>NAD(+)</name>
        <dbReference type="ChEBI" id="CHEBI:57540"/>
    </ligand>
</feature>
<dbReference type="Pfam" id="PF02146">
    <property type="entry name" value="SIR2"/>
    <property type="match status" value="1"/>
</dbReference>
<comment type="caution">
    <text evidence="8">The sequence shown here is derived from an EMBL/GenBank/DDBJ whole genome shotgun (WGS) entry which is preliminary data.</text>
</comment>
<evidence type="ECO:0000256" key="4">
    <source>
        <dbReference type="ARBA" id="ARBA00023163"/>
    </source>
</evidence>
<feature type="binding site" evidence="5 6">
    <location>
        <position position="154"/>
    </location>
    <ligand>
        <name>Zn(2+)</name>
        <dbReference type="ChEBI" id="CHEBI:29105"/>
    </ligand>
</feature>
<keyword evidence="3 5" id="KW-0520">NAD</keyword>
<feature type="binding site" evidence="5">
    <location>
        <begin position="98"/>
        <end position="101"/>
    </location>
    <ligand>
        <name>NAD(+)</name>
        <dbReference type="ChEBI" id="CHEBI:57540"/>
    </ligand>
</feature>
<evidence type="ECO:0000256" key="2">
    <source>
        <dbReference type="ARBA" id="ARBA00023015"/>
    </source>
</evidence>
<dbReference type="NCBIfam" id="NF001753">
    <property type="entry name" value="PRK00481.1-3"/>
    <property type="match status" value="1"/>
</dbReference>
<keyword evidence="1 5" id="KW-0808">Transferase</keyword>
<feature type="binding site" evidence="5 6">
    <location>
        <position position="127"/>
    </location>
    <ligand>
        <name>Zn(2+)</name>
        <dbReference type="ChEBI" id="CHEBI:29105"/>
    </ligand>
</feature>
<comment type="similarity">
    <text evidence="5">Belongs to the sirtuin family. Class III subfamily.</text>
</comment>
<evidence type="ECO:0000256" key="1">
    <source>
        <dbReference type="ARBA" id="ARBA00022679"/>
    </source>
</evidence>
<keyword evidence="5" id="KW-0963">Cytoplasm</keyword>
<comment type="subcellular location">
    <subcellularLocation>
        <location evidence="5">Cytoplasm</location>
    </subcellularLocation>
</comment>
<comment type="function">
    <text evidence="5">NAD-dependent lysine deacetylase and desuccinylase that specifically removes acetyl and succinyl groups on target proteins. Modulates the activities of several proteins which are inactive in their acylated form. Deacetylates the N-terminal lysine residue of Alba, the major archaeal chromatin protein and that, in turn, increases Alba's DNA binding affinity, thereby repressing transcription.</text>
</comment>
<dbReference type="Gene3D" id="3.40.50.1220">
    <property type="entry name" value="TPP-binding domain"/>
    <property type="match status" value="1"/>
</dbReference>
<keyword evidence="4 5" id="KW-0804">Transcription</keyword>
<dbReference type="OMA" id="LIHMHGE"/>
<dbReference type="HAMAP" id="MF_01121">
    <property type="entry name" value="Sirtuin_ClassIII"/>
    <property type="match status" value="1"/>
</dbReference>
<dbReference type="InterPro" id="IPR050134">
    <property type="entry name" value="NAD-dep_sirtuin_deacylases"/>
</dbReference>
<feature type="domain" description="Deacetylase sirtuin-type" evidence="7">
    <location>
        <begin position="1"/>
        <end position="253"/>
    </location>
</feature>
<dbReference type="GO" id="GO:0070403">
    <property type="term" value="F:NAD+ binding"/>
    <property type="evidence" value="ECO:0007669"/>
    <property type="project" value="UniProtKB-UniRule"/>
</dbReference>
<protein>
    <recommendedName>
        <fullName evidence="5">NAD-dependent protein deacylase</fullName>
        <ecNumber evidence="5">2.3.1.286</ecNumber>
    </recommendedName>
    <alternativeName>
        <fullName evidence="5">Regulatory protein SIR2 homolog</fullName>
    </alternativeName>
</protein>
<dbReference type="GO" id="GO:0017136">
    <property type="term" value="F:histone deacetylase activity, NAD-dependent"/>
    <property type="evidence" value="ECO:0007669"/>
    <property type="project" value="TreeGrafter"/>
</dbReference>
<dbReference type="PATRIC" id="fig|172049.5.peg.1643"/>
<proteinExistence type="inferred from homology"/>
<dbReference type="InterPro" id="IPR026591">
    <property type="entry name" value="Sirtuin_cat_small_dom_sf"/>
</dbReference>
<dbReference type="InterPro" id="IPR003000">
    <property type="entry name" value="Sirtuin"/>
</dbReference>
<reference evidence="9" key="1">
    <citation type="journal article" date="2015" name="MBio">
        <title>Genome-Resolved Metagenomic Analysis Reveals Roles for Candidate Phyla and Other Microbial Community Members in Biogeochemical Transformations in Oil Reservoirs.</title>
        <authorList>
            <person name="Hu P."/>
            <person name="Tom L."/>
            <person name="Singh A."/>
            <person name="Thomas B.C."/>
            <person name="Baker B.J."/>
            <person name="Piceno Y.M."/>
            <person name="Andersen G.L."/>
            <person name="Banfield J.F."/>
        </authorList>
    </citation>
    <scope>NUCLEOTIDE SEQUENCE [LARGE SCALE GENOMIC DNA]</scope>
</reference>
<dbReference type="PANTHER" id="PTHR11085:SF10">
    <property type="entry name" value="NAD-DEPENDENT PROTEIN DEACYLASE SIRTUIN-5, MITOCHONDRIAL-RELATED"/>
    <property type="match status" value="1"/>
</dbReference>
<dbReference type="GO" id="GO:0005737">
    <property type="term" value="C:cytoplasm"/>
    <property type="evidence" value="ECO:0007669"/>
    <property type="project" value="UniProtKB-SubCell"/>
</dbReference>
<dbReference type="RefSeq" id="WP_015848908.1">
    <property type="nucleotide sequence ID" value="NZ_LGFD01000012.1"/>
</dbReference>
<dbReference type="GO" id="GO:0008270">
    <property type="term" value="F:zinc ion binding"/>
    <property type="evidence" value="ECO:0007669"/>
    <property type="project" value="UniProtKB-UniRule"/>
</dbReference>
<dbReference type="GeneID" id="8095611"/>
<dbReference type="InterPro" id="IPR029035">
    <property type="entry name" value="DHS-like_NAD/FAD-binding_dom"/>
</dbReference>
<sequence length="255" mass="28559">MIEEAPRIIAHSRFLIAFTGAGVSAESGIPTFRDRGGLWENYRIEEVATPEAFRKDPNLVWSFYKMRMKIMKGAKPNNAHLALAELEKMGILKAVITQNIDNLHREAGNQHIVELHGNIYRVKCTRCDYMENLLESGKLEDFLKEKNLPKCPECASLLRPDVVWFGEPLPQEALQKAFKLAERADVCLVVGTSAQVFPAAYVPYIVKDNGGSVIEINTKESGITPIADVFIRGKAGEVMQSLLVKVKRCLENKKC</sequence>
<evidence type="ECO:0000256" key="6">
    <source>
        <dbReference type="PROSITE-ProRule" id="PRU00236"/>
    </source>
</evidence>
<dbReference type="Gene3D" id="3.30.1600.10">
    <property type="entry name" value="SIR2/SIRT2 'Small Domain"/>
    <property type="match status" value="1"/>
</dbReference>
<dbReference type="EMBL" id="LGFD01000012">
    <property type="protein sequence ID" value="KUK17893.1"/>
    <property type="molecule type" value="Genomic_DNA"/>
</dbReference>
<feature type="binding site" evidence="5">
    <location>
        <position position="235"/>
    </location>
    <ligand>
        <name>NAD(+)</name>
        <dbReference type="ChEBI" id="CHEBI:57540"/>
    </ligand>
</feature>
<dbReference type="EC" id="2.3.1.286" evidence="5"/>
<feature type="binding site" evidence="5">
    <location>
        <begin position="217"/>
        <end position="219"/>
    </location>
    <ligand>
        <name>NAD(+)</name>
        <dbReference type="ChEBI" id="CHEBI:57540"/>
    </ligand>
</feature>
<feature type="binding site" evidence="5">
    <location>
        <position position="67"/>
    </location>
    <ligand>
        <name>substrate</name>
    </ligand>
</feature>
<comment type="domain">
    <text evidence="5">2 residues (Tyr-64 and Arg-67) present in a large hydrophobic pocket are probably involved in substrate specificity. They are important for desuccinylation activity, but dispensable for deacetylation activity.</text>
</comment>
<feature type="binding site" evidence="5 6">
    <location>
        <position position="124"/>
    </location>
    <ligand>
        <name>Zn(2+)</name>
        <dbReference type="ChEBI" id="CHEBI:29105"/>
    </ligand>
</feature>
<accession>A0A101EMC0</accession>
<evidence type="ECO:0000259" key="7">
    <source>
        <dbReference type="PROSITE" id="PS50305"/>
    </source>
</evidence>
<comment type="catalytic activity">
    <reaction evidence="5">
        <text>N(6)-succinyl-L-lysyl-[protein] + NAD(+) + H2O = 2''-O-succinyl-ADP-D-ribose + nicotinamide + L-lysyl-[protein]</text>
        <dbReference type="Rhea" id="RHEA:47668"/>
        <dbReference type="Rhea" id="RHEA-COMP:9752"/>
        <dbReference type="Rhea" id="RHEA-COMP:11877"/>
        <dbReference type="ChEBI" id="CHEBI:15377"/>
        <dbReference type="ChEBI" id="CHEBI:17154"/>
        <dbReference type="ChEBI" id="CHEBI:29969"/>
        <dbReference type="ChEBI" id="CHEBI:57540"/>
        <dbReference type="ChEBI" id="CHEBI:87830"/>
        <dbReference type="ChEBI" id="CHEBI:87832"/>
    </reaction>
</comment>
<dbReference type="GO" id="GO:0036054">
    <property type="term" value="F:protein-malonyllysine demalonylase activity"/>
    <property type="evidence" value="ECO:0007669"/>
    <property type="project" value="InterPro"/>
</dbReference>
<evidence type="ECO:0000313" key="8">
    <source>
        <dbReference type="EMBL" id="KUK17893.1"/>
    </source>
</evidence>
<feature type="binding site" evidence="5 6">
    <location>
        <position position="151"/>
    </location>
    <ligand>
        <name>Zn(2+)</name>
        <dbReference type="ChEBI" id="CHEBI:29105"/>
    </ligand>
</feature>
<feature type="binding site" evidence="5">
    <location>
        <begin position="191"/>
        <end position="193"/>
    </location>
    <ligand>
        <name>NAD(+)</name>
        <dbReference type="ChEBI" id="CHEBI:57540"/>
    </ligand>
</feature>
<name>A0A101EMC0_9EURY</name>
<dbReference type="InterPro" id="IPR026590">
    <property type="entry name" value="Ssirtuin_cat_dom"/>
</dbReference>
<evidence type="ECO:0000256" key="5">
    <source>
        <dbReference type="HAMAP-Rule" id="MF_01121"/>
    </source>
</evidence>
<feature type="active site" description="Proton acceptor" evidence="5 6">
    <location>
        <position position="116"/>
    </location>
</feature>
<dbReference type="InterPro" id="IPR027546">
    <property type="entry name" value="Sirtuin_class_III"/>
</dbReference>
<keyword evidence="2 5" id="KW-0805">Transcription regulation</keyword>
<dbReference type="PROSITE" id="PS50305">
    <property type="entry name" value="SIRTUIN"/>
    <property type="match status" value="1"/>
</dbReference>
<evidence type="ECO:0000313" key="9">
    <source>
        <dbReference type="Proteomes" id="UP000053911"/>
    </source>
</evidence>
<dbReference type="GO" id="GO:0036055">
    <property type="term" value="F:protein-succinyllysine desuccinylase activity"/>
    <property type="evidence" value="ECO:0007669"/>
    <property type="project" value="UniProtKB-UniRule"/>
</dbReference>
<gene>
    <name evidence="5" type="primary">cobB</name>
    <name evidence="8" type="ORF">XD54_0824</name>
</gene>
<comment type="cofactor">
    <cofactor evidence="5">
        <name>Zn(2+)</name>
        <dbReference type="ChEBI" id="CHEBI:29105"/>
    </cofactor>
    <text evidence="5">Binds 1 zinc ion per subunit.</text>
</comment>
<evidence type="ECO:0000256" key="3">
    <source>
        <dbReference type="ARBA" id="ARBA00023027"/>
    </source>
</evidence>
<dbReference type="AlphaFoldDB" id="A0A101EMC0"/>